<evidence type="ECO:0000313" key="3">
    <source>
        <dbReference type="EMBL" id="KAE9056452.1"/>
    </source>
</evidence>
<accession>A0A6A3V2K9</accession>
<evidence type="ECO:0000313" key="4">
    <source>
        <dbReference type="EMBL" id="KAE9157564.1"/>
    </source>
</evidence>
<evidence type="ECO:0000313" key="5">
    <source>
        <dbReference type="Proteomes" id="UP000429523"/>
    </source>
</evidence>
<proteinExistence type="predicted"/>
<sequence length="70" mass="7661">MTIGISIANLCFAVQCACLLTSALSLTAPSVFSCVCTLKSIGIVPPCFWNRRHLRFVPGDDLISSRYRLI</sequence>
<evidence type="ECO:0000256" key="1">
    <source>
        <dbReference type="SAM" id="SignalP"/>
    </source>
</evidence>
<dbReference type="Proteomes" id="UP000440732">
    <property type="component" value="Unassembled WGS sequence"/>
</dbReference>
<dbReference type="Proteomes" id="UP000433483">
    <property type="component" value="Unassembled WGS sequence"/>
</dbReference>
<keyword evidence="1" id="KW-0732">Signal</keyword>
<reference evidence="5 6" key="1">
    <citation type="submission" date="2018-08" db="EMBL/GenBank/DDBJ databases">
        <title>Genomic investigation of the strawberry pathogen Phytophthora fragariae indicates pathogenicity is determined by transcriptional variation in three key races.</title>
        <authorList>
            <person name="Adams T.M."/>
            <person name="Armitage A.D."/>
            <person name="Sobczyk M.K."/>
            <person name="Bates H.J."/>
            <person name="Dunwell J.M."/>
            <person name="Nellist C.F."/>
            <person name="Harrison R.J."/>
        </authorList>
    </citation>
    <scope>NUCLEOTIDE SEQUENCE [LARGE SCALE GENOMIC DNA]</scope>
    <source>
        <strain evidence="4 6">NOV-27</strain>
        <strain evidence="3 7">NOV-5</strain>
        <strain evidence="2 5">NOV-9</strain>
    </source>
</reference>
<comment type="caution">
    <text evidence="4">The sequence shown here is derived from an EMBL/GenBank/DDBJ whole genome shotgun (WGS) entry which is preliminary data.</text>
</comment>
<organism evidence="4 6">
    <name type="scientific">Phytophthora fragariae</name>
    <dbReference type="NCBI Taxonomy" id="53985"/>
    <lineage>
        <taxon>Eukaryota</taxon>
        <taxon>Sar</taxon>
        <taxon>Stramenopiles</taxon>
        <taxon>Oomycota</taxon>
        <taxon>Peronosporomycetes</taxon>
        <taxon>Peronosporales</taxon>
        <taxon>Peronosporaceae</taxon>
        <taxon>Phytophthora</taxon>
    </lineage>
</organism>
<gene>
    <name evidence="4" type="ORF">PF005_g32783</name>
    <name evidence="3" type="ORF">PF006_g32672</name>
    <name evidence="2" type="ORF">PF009_g32678</name>
</gene>
<name>A0A6A3V2K9_9STRA</name>
<keyword evidence="6" id="KW-1185">Reference proteome</keyword>
<evidence type="ECO:0000313" key="6">
    <source>
        <dbReference type="Proteomes" id="UP000433483"/>
    </source>
</evidence>
<dbReference type="EMBL" id="QXGF01008289">
    <property type="protein sequence ID" value="KAE8917001.1"/>
    <property type="molecule type" value="Genomic_DNA"/>
</dbReference>
<evidence type="ECO:0008006" key="8">
    <source>
        <dbReference type="Google" id="ProtNLM"/>
    </source>
</evidence>
<dbReference type="Proteomes" id="UP000429523">
    <property type="component" value="Unassembled WGS sequence"/>
</dbReference>
<dbReference type="AlphaFoldDB" id="A0A6A3V2K9"/>
<evidence type="ECO:0000313" key="2">
    <source>
        <dbReference type="EMBL" id="KAE8917001.1"/>
    </source>
</evidence>
<protein>
    <recommendedName>
        <fullName evidence="8">RxLR effector protein</fullName>
    </recommendedName>
</protein>
<feature type="signal peptide" evidence="1">
    <location>
        <begin position="1"/>
        <end position="25"/>
    </location>
</feature>
<feature type="chain" id="PRO_5036380695" description="RxLR effector protein" evidence="1">
    <location>
        <begin position="26"/>
        <end position="70"/>
    </location>
</feature>
<evidence type="ECO:0000313" key="7">
    <source>
        <dbReference type="Proteomes" id="UP000440732"/>
    </source>
</evidence>
<dbReference type="EMBL" id="QXGB01008755">
    <property type="protein sequence ID" value="KAE9157564.1"/>
    <property type="molecule type" value="Genomic_DNA"/>
</dbReference>
<dbReference type="EMBL" id="QXGA01009554">
    <property type="protein sequence ID" value="KAE9056452.1"/>
    <property type="molecule type" value="Genomic_DNA"/>
</dbReference>